<keyword evidence="3" id="KW-0560">Oxidoreductase</keyword>
<dbReference type="PANTHER" id="PTHR43048:SF3">
    <property type="entry name" value="METHYLMALONYL-COA EPIMERASE, MITOCHONDRIAL"/>
    <property type="match status" value="1"/>
</dbReference>
<dbReference type="Proteomes" id="UP000031366">
    <property type="component" value="Unassembled WGS sequence"/>
</dbReference>
<sequence>MFTHIDHIAISVKDRKKSIDFYEKNFGFKKYFEHDVPSVPEIEKVVYLQLGGTVLELENWTNKKVNSGYHFCLISDDFDADYDRLIKAGVPVVTKPHIPSPRTPQEKGWKRVVFKGPDDEHIEFRG</sequence>
<dbReference type="InterPro" id="IPR051785">
    <property type="entry name" value="MMCE/EMCE_epimerase"/>
</dbReference>
<name>A0A0C1U7C0_9CLOT</name>
<organism evidence="3 4">
    <name type="scientific">Clostridium argentinense CDC 2741</name>
    <dbReference type="NCBI Taxonomy" id="1418104"/>
    <lineage>
        <taxon>Bacteria</taxon>
        <taxon>Bacillati</taxon>
        <taxon>Bacillota</taxon>
        <taxon>Clostridia</taxon>
        <taxon>Eubacteriales</taxon>
        <taxon>Clostridiaceae</taxon>
        <taxon>Clostridium</taxon>
    </lineage>
</organism>
<dbReference type="InterPro" id="IPR029068">
    <property type="entry name" value="Glyas_Bleomycin-R_OHBP_Dase"/>
</dbReference>
<feature type="domain" description="VOC" evidence="2">
    <location>
        <begin position="4"/>
        <end position="126"/>
    </location>
</feature>
<dbReference type="GO" id="GO:0004493">
    <property type="term" value="F:methylmalonyl-CoA epimerase activity"/>
    <property type="evidence" value="ECO:0007669"/>
    <property type="project" value="TreeGrafter"/>
</dbReference>
<dbReference type="InterPro" id="IPR018146">
    <property type="entry name" value="Glyoxalase_1_CS"/>
</dbReference>
<dbReference type="InterPro" id="IPR004360">
    <property type="entry name" value="Glyas_Fos-R_dOase_dom"/>
</dbReference>
<dbReference type="InterPro" id="IPR037523">
    <property type="entry name" value="VOC_core"/>
</dbReference>
<proteinExistence type="predicted"/>
<dbReference type="EMBL" id="AYSO01000013">
    <property type="protein sequence ID" value="KIE47713.1"/>
    <property type="molecule type" value="Genomic_DNA"/>
</dbReference>
<dbReference type="Pfam" id="PF00903">
    <property type="entry name" value="Glyoxalase"/>
    <property type="match status" value="1"/>
</dbReference>
<dbReference type="AlphaFoldDB" id="A0A0C1U7C0"/>
<dbReference type="PANTHER" id="PTHR43048">
    <property type="entry name" value="METHYLMALONYL-COA EPIMERASE"/>
    <property type="match status" value="1"/>
</dbReference>
<dbReference type="OrthoDB" id="9788468at2"/>
<keyword evidence="3" id="KW-0223">Dioxygenase</keyword>
<dbReference type="RefSeq" id="WP_039630902.1">
    <property type="nucleotide sequence ID" value="NZ_AYSO01000013.1"/>
</dbReference>
<dbReference type="Gene3D" id="3.10.180.10">
    <property type="entry name" value="2,3-Dihydroxybiphenyl 1,2-Dioxygenase, domain 1"/>
    <property type="match status" value="1"/>
</dbReference>
<accession>A0A0C1U7C0</accession>
<evidence type="ECO:0000313" key="4">
    <source>
        <dbReference type="Proteomes" id="UP000031366"/>
    </source>
</evidence>
<dbReference type="PROSITE" id="PS51819">
    <property type="entry name" value="VOC"/>
    <property type="match status" value="1"/>
</dbReference>
<keyword evidence="1" id="KW-0479">Metal-binding</keyword>
<protein>
    <submittedName>
        <fullName evidence="3">Glyoxalase/Bleomycin resistance /Dioxygenase superfamily protein</fullName>
    </submittedName>
</protein>
<dbReference type="GO" id="GO:0004462">
    <property type="term" value="F:lactoylglutathione lyase activity"/>
    <property type="evidence" value="ECO:0007669"/>
    <property type="project" value="InterPro"/>
</dbReference>
<keyword evidence="4" id="KW-1185">Reference proteome</keyword>
<reference evidence="3 4" key="1">
    <citation type="journal article" date="2015" name="Infect. Genet. Evol.">
        <title>Genomic sequences of six botulinum neurotoxin-producing strains representing three clostridial species illustrate the mobility and diversity of botulinum neurotoxin genes.</title>
        <authorList>
            <person name="Smith T.J."/>
            <person name="Hill K.K."/>
            <person name="Xie G."/>
            <person name="Foley B.T."/>
            <person name="Williamson C.H."/>
            <person name="Foster J.T."/>
            <person name="Johnson S.L."/>
            <person name="Chertkov O."/>
            <person name="Teshima H."/>
            <person name="Gibbons H.S."/>
            <person name="Johnsky L.A."/>
            <person name="Karavis M.A."/>
            <person name="Smith L.A."/>
        </authorList>
    </citation>
    <scope>NUCLEOTIDE SEQUENCE [LARGE SCALE GENOMIC DNA]</scope>
    <source>
        <strain evidence="3 4">CDC 2741</strain>
    </source>
</reference>
<dbReference type="GO" id="GO:0051213">
    <property type="term" value="F:dioxygenase activity"/>
    <property type="evidence" value="ECO:0007669"/>
    <property type="project" value="UniProtKB-KW"/>
</dbReference>
<dbReference type="PROSITE" id="PS00934">
    <property type="entry name" value="GLYOXALASE_I_1"/>
    <property type="match status" value="1"/>
</dbReference>
<gene>
    <name evidence="3" type="ORF">U732_3669</name>
</gene>
<evidence type="ECO:0000313" key="3">
    <source>
        <dbReference type="EMBL" id="KIE47713.1"/>
    </source>
</evidence>
<dbReference type="SUPFAM" id="SSF54593">
    <property type="entry name" value="Glyoxalase/Bleomycin resistance protein/Dihydroxybiphenyl dioxygenase"/>
    <property type="match status" value="1"/>
</dbReference>
<evidence type="ECO:0000256" key="1">
    <source>
        <dbReference type="ARBA" id="ARBA00022723"/>
    </source>
</evidence>
<dbReference type="GO" id="GO:0046491">
    <property type="term" value="P:L-methylmalonyl-CoA metabolic process"/>
    <property type="evidence" value="ECO:0007669"/>
    <property type="project" value="TreeGrafter"/>
</dbReference>
<evidence type="ECO:0000259" key="2">
    <source>
        <dbReference type="PROSITE" id="PS51819"/>
    </source>
</evidence>
<comment type="caution">
    <text evidence="3">The sequence shown here is derived from an EMBL/GenBank/DDBJ whole genome shotgun (WGS) entry which is preliminary data.</text>
</comment>
<dbReference type="GO" id="GO:0046872">
    <property type="term" value="F:metal ion binding"/>
    <property type="evidence" value="ECO:0007669"/>
    <property type="project" value="UniProtKB-KW"/>
</dbReference>
<dbReference type="STRING" id="29341.RSJ17_17630"/>